<sequence length="72" mass="7969">MFLLLLLTLIVVAGSWVLVTVLRNRATVARLQKLFPKFACVPSIPILGSAHLFKDPSPAGIFKTFVGFHQVY</sequence>
<dbReference type="AlphaFoldDB" id="A0A182G0C3"/>
<reference evidence="1 2" key="1">
    <citation type="journal article" date="2017" name="G3 (Bethesda)">
        <title>The Physical Genome Mapping of Anopheles albimanus Corrected Scaffold Misassemblies and Identified Interarm Rearrangements in Genus Anopheles.</title>
        <authorList>
            <person name="Artemov G.N."/>
            <person name="Peery A.N."/>
            <person name="Jiang X."/>
            <person name="Tu Z."/>
            <person name="Stegniy V.N."/>
            <person name="Sharakhova M.V."/>
            <person name="Sharakhov I.V."/>
        </authorList>
    </citation>
    <scope>NUCLEOTIDE SEQUENCE [LARGE SCALE GENOMIC DNA]</scope>
    <source>
        <strain evidence="1 2">ALBI9_A</strain>
    </source>
</reference>
<dbReference type="VEuPathDB" id="VectorBase:AALB015702"/>
<evidence type="ECO:0000313" key="1">
    <source>
        <dbReference type="EnsemblMetazoa" id="AALB015702-PA"/>
    </source>
</evidence>
<dbReference type="STRING" id="7167.A0A182G0C3"/>
<evidence type="ECO:0000313" key="2">
    <source>
        <dbReference type="Proteomes" id="UP000069272"/>
    </source>
</evidence>
<dbReference type="Proteomes" id="UP000069272">
    <property type="component" value="Chromosome 2R"/>
</dbReference>
<dbReference type="VEuPathDB" id="VectorBase:AALB20_038170"/>
<keyword evidence="2" id="KW-1185">Reference proteome</keyword>
<dbReference type="EnsemblMetazoa" id="AALB015702-RA">
    <property type="protein sequence ID" value="AALB015702-PA"/>
    <property type="gene ID" value="AALB015702"/>
</dbReference>
<organism evidence="1 2">
    <name type="scientific">Anopheles albimanus</name>
    <name type="common">New world malaria mosquito</name>
    <dbReference type="NCBI Taxonomy" id="7167"/>
    <lineage>
        <taxon>Eukaryota</taxon>
        <taxon>Metazoa</taxon>
        <taxon>Ecdysozoa</taxon>
        <taxon>Arthropoda</taxon>
        <taxon>Hexapoda</taxon>
        <taxon>Insecta</taxon>
        <taxon>Pterygota</taxon>
        <taxon>Neoptera</taxon>
        <taxon>Endopterygota</taxon>
        <taxon>Diptera</taxon>
        <taxon>Nematocera</taxon>
        <taxon>Culicoidea</taxon>
        <taxon>Culicidae</taxon>
        <taxon>Anophelinae</taxon>
        <taxon>Anopheles</taxon>
    </lineage>
</organism>
<accession>A0A182G0C3</accession>
<name>A0A182G0C3_ANOAL</name>
<proteinExistence type="predicted"/>
<protein>
    <submittedName>
        <fullName evidence="1">Uncharacterized protein</fullName>
    </submittedName>
</protein>
<reference evidence="1" key="2">
    <citation type="submission" date="2022-08" db="UniProtKB">
        <authorList>
            <consortium name="EnsemblMetazoa"/>
        </authorList>
    </citation>
    <scope>IDENTIFICATION</scope>
    <source>
        <strain evidence="1">STECLA/ALBI9_A</strain>
    </source>
</reference>